<feature type="domain" description="Cytoplasmic activation/proliferation-associated protein-1 C term" evidence="9">
    <location>
        <begin position="439"/>
        <end position="625"/>
    </location>
</feature>
<dbReference type="AlphaFoldDB" id="H3A2C9"/>
<dbReference type="EMBL" id="AFYH01125684">
    <property type="status" value="NOT_ANNOTATED_CDS"/>
    <property type="molecule type" value="Genomic_DNA"/>
</dbReference>
<evidence type="ECO:0000313" key="12">
    <source>
        <dbReference type="Proteomes" id="UP000008672"/>
    </source>
</evidence>
<dbReference type="EMBL" id="AFYH01125686">
    <property type="status" value="NOT_ANNOTATED_CDS"/>
    <property type="molecule type" value="Genomic_DNA"/>
</dbReference>
<gene>
    <name evidence="11" type="primary">CAPRIN1</name>
</gene>
<evidence type="ECO:0000256" key="2">
    <source>
        <dbReference type="ARBA" id="ARBA00007950"/>
    </source>
</evidence>
<dbReference type="Proteomes" id="UP000008672">
    <property type="component" value="Unassembled WGS sequence"/>
</dbReference>
<dbReference type="eggNOG" id="ENOG502QUGC">
    <property type="taxonomic scope" value="Eukaryota"/>
</dbReference>
<dbReference type="EMBL" id="AFYH01125687">
    <property type="status" value="NOT_ANNOTATED_CDS"/>
    <property type="molecule type" value="Genomic_DNA"/>
</dbReference>
<name>H3A2C9_LATCH</name>
<protein>
    <submittedName>
        <fullName evidence="11">Cell cycle associated protein 1</fullName>
    </submittedName>
</protein>
<reference evidence="11" key="3">
    <citation type="submission" date="2025-09" db="UniProtKB">
        <authorList>
            <consortium name="Ensembl"/>
        </authorList>
    </citation>
    <scope>IDENTIFICATION</scope>
</reference>
<feature type="compositionally biased region" description="Polar residues" evidence="8">
    <location>
        <begin position="471"/>
        <end position="491"/>
    </location>
</feature>
<keyword evidence="5" id="KW-0694">RNA-binding</keyword>
<dbReference type="GeneTree" id="ENSGT00940000153438"/>
<dbReference type="Bgee" id="ENSLACG00000003386">
    <property type="expression patterns" value="Expressed in pelvic fin and 6 other cell types or tissues"/>
</dbReference>
<keyword evidence="3" id="KW-0963">Cytoplasm</keyword>
<reference evidence="12" key="1">
    <citation type="submission" date="2011-08" db="EMBL/GenBank/DDBJ databases">
        <title>The draft genome of Latimeria chalumnae.</title>
        <authorList>
            <person name="Di Palma F."/>
            <person name="Alfoldi J."/>
            <person name="Johnson J."/>
            <person name="Berlin A."/>
            <person name="Gnerre S."/>
            <person name="Jaffe D."/>
            <person name="MacCallum I."/>
            <person name="Young S."/>
            <person name="Walker B.J."/>
            <person name="Lander E."/>
            <person name="Lindblad-Toh K."/>
        </authorList>
    </citation>
    <scope>NUCLEOTIDE SEQUENCE [LARGE SCALE GENOMIC DNA]</scope>
    <source>
        <strain evidence="12">Wild caught</strain>
    </source>
</reference>
<comment type="similarity">
    <text evidence="2">Belongs to the caprin family.</text>
</comment>
<organism evidence="11 12">
    <name type="scientific">Latimeria chalumnae</name>
    <name type="common">Coelacanth</name>
    <dbReference type="NCBI Taxonomy" id="7897"/>
    <lineage>
        <taxon>Eukaryota</taxon>
        <taxon>Metazoa</taxon>
        <taxon>Chordata</taxon>
        <taxon>Craniata</taxon>
        <taxon>Vertebrata</taxon>
        <taxon>Euteleostomi</taxon>
        <taxon>Coelacanthiformes</taxon>
        <taxon>Coelacanthidae</taxon>
        <taxon>Latimeria</taxon>
    </lineage>
</organism>
<evidence type="ECO:0000256" key="5">
    <source>
        <dbReference type="ARBA" id="ARBA00022884"/>
    </source>
</evidence>
<evidence type="ECO:0000256" key="1">
    <source>
        <dbReference type="ARBA" id="ARBA00004496"/>
    </source>
</evidence>
<dbReference type="GO" id="GO:0017148">
    <property type="term" value="P:negative regulation of translation"/>
    <property type="evidence" value="ECO:0007669"/>
    <property type="project" value="UniProtKB-KW"/>
</dbReference>
<evidence type="ECO:0000259" key="10">
    <source>
        <dbReference type="Pfam" id="PF18293"/>
    </source>
</evidence>
<dbReference type="FunCoup" id="H3A2C9">
    <property type="interactions" value="2785"/>
</dbReference>
<evidence type="ECO:0000259" key="9">
    <source>
        <dbReference type="Pfam" id="PF12287"/>
    </source>
</evidence>
<feature type="domain" description="Caprin-1 dimerization" evidence="10">
    <location>
        <begin position="193"/>
        <end position="238"/>
    </location>
</feature>
<evidence type="ECO:0000313" key="11">
    <source>
        <dbReference type="Ensembl" id="ENSLACP00000003800.1"/>
    </source>
</evidence>
<keyword evidence="4" id="KW-0221">Differentiation</keyword>
<accession>H3A2C9</accession>
<evidence type="ECO:0000256" key="3">
    <source>
        <dbReference type="ARBA" id="ARBA00022490"/>
    </source>
</evidence>
<sequence length="642" mass="70600">MPSVTSSSSGPSTGSGRAAGAGAAVAAGGGDAAPAGLALQTEAMKQILGVLDKKLRNLEKKKGKLDDYQDRMRKGERLNQDQLDAVSKYQEVATNLEFARELQKSFLALGQDIQQHVPTCLQRWQLLEQSASVKLLDARHEKQSIPHPCNSDLLGNPFRNGFINLNVILERRICPKLNLEFQLSANWLSFHYSLCEKFEQASLHLWDLLEGKDKPVVGTTYKALKEVVERIFQSGYLESVQNHQNGVCEEEETTAAPVVEEQVAEAGPSPVVGFTLTFYKSEGKMTWSPVECCSSGSSENKQLSDDKLIKHLVQILVENKTTVSLARPCFLANRNRDLLMVLTTITNRGRNNLVVLVTNIFSHTSGDRWLCPKVHEQHIALLATLEIVAYLKEGGTKEAVGVRLEIVMGCPRCSNNSGKPCYSPIIFCYLTNNQSFLYSGFSQNSLPLTFSVSQVFNMNAPVPPVNEQEALKQQATPYQTSYTQGFSSQPPHQVEQPDLQQEALPPVVGTYHASADQPHPVTGSHQQPAQQSSSFPRPGQSFYNSRGVPRGGQRTPRGMMNGYRGPSNGFRGGYDGYRPSFSNTPNSGYGQSQFNTPRDYSNSSYQRDGYQQNFKRGSGQGGARGAPRGRGGAPRSTRGMLQ</sequence>
<dbReference type="PANTHER" id="PTHR22922:SF3">
    <property type="entry name" value="CAPRIN-1"/>
    <property type="match status" value="1"/>
</dbReference>
<feature type="region of interest" description="Disordered" evidence="8">
    <location>
        <begin position="1"/>
        <end position="30"/>
    </location>
</feature>
<dbReference type="GO" id="GO:0003723">
    <property type="term" value="F:RNA binding"/>
    <property type="evidence" value="ECO:0007669"/>
    <property type="project" value="UniProtKB-KW"/>
</dbReference>
<feature type="compositionally biased region" description="Gly residues" evidence="8">
    <location>
        <begin position="618"/>
        <end position="632"/>
    </location>
</feature>
<dbReference type="Pfam" id="PF18293">
    <property type="entry name" value="Caprin-1_dimer"/>
    <property type="match status" value="1"/>
</dbReference>
<feature type="region of interest" description="Disordered" evidence="8">
    <location>
        <begin position="468"/>
        <end position="498"/>
    </location>
</feature>
<feature type="region of interest" description="Disordered" evidence="8">
    <location>
        <begin position="510"/>
        <end position="642"/>
    </location>
</feature>
<keyword evidence="12" id="KW-1185">Reference proteome</keyword>
<dbReference type="InterPro" id="IPR022070">
    <property type="entry name" value="Caprin-1_C"/>
</dbReference>
<dbReference type="InParanoid" id="H3A2C9"/>
<feature type="compositionally biased region" description="Polar residues" evidence="8">
    <location>
        <begin position="580"/>
        <end position="615"/>
    </location>
</feature>
<evidence type="ECO:0000256" key="6">
    <source>
        <dbReference type="ARBA" id="ARBA00023193"/>
    </source>
</evidence>
<dbReference type="Pfam" id="PF12287">
    <property type="entry name" value="Caprin-1_C"/>
    <property type="match status" value="1"/>
</dbReference>
<evidence type="ECO:0000256" key="4">
    <source>
        <dbReference type="ARBA" id="ARBA00022782"/>
    </source>
</evidence>
<dbReference type="STRING" id="7897.ENSLACP00000003800"/>
<dbReference type="GO" id="GO:0005737">
    <property type="term" value="C:cytoplasm"/>
    <property type="evidence" value="ECO:0007669"/>
    <property type="project" value="UniProtKB-SubCell"/>
</dbReference>
<feature type="compositionally biased region" description="Polar residues" evidence="8">
    <location>
        <begin position="523"/>
        <end position="535"/>
    </location>
</feature>
<dbReference type="InterPro" id="IPR028816">
    <property type="entry name" value="Caprin"/>
</dbReference>
<evidence type="ECO:0000256" key="8">
    <source>
        <dbReference type="SAM" id="MobiDB-lite"/>
    </source>
</evidence>
<dbReference type="OMA" id="FAQPNQV"/>
<proteinExistence type="inferred from homology"/>
<reference evidence="11" key="2">
    <citation type="submission" date="2025-08" db="UniProtKB">
        <authorList>
            <consortium name="Ensembl"/>
        </authorList>
    </citation>
    <scope>IDENTIFICATION</scope>
</reference>
<feature type="compositionally biased region" description="Low complexity" evidence="8">
    <location>
        <begin position="633"/>
        <end position="642"/>
    </location>
</feature>
<feature type="coiled-coil region" evidence="7">
    <location>
        <begin position="51"/>
        <end position="78"/>
    </location>
</feature>
<dbReference type="HOGENOM" id="CLU_024060_0_0_1"/>
<keyword evidence="6" id="KW-0652">Protein synthesis inhibitor</keyword>
<dbReference type="PANTHER" id="PTHR22922">
    <property type="entry name" value="GPI-ANCHORED PROTEIN P137"/>
    <property type="match status" value="1"/>
</dbReference>
<keyword evidence="7" id="KW-0175">Coiled coil</keyword>
<evidence type="ECO:0000256" key="7">
    <source>
        <dbReference type="SAM" id="Coils"/>
    </source>
</evidence>
<dbReference type="Ensembl" id="ENSLACT00000003835.1">
    <property type="protein sequence ID" value="ENSLACP00000003800.1"/>
    <property type="gene ID" value="ENSLACG00000003386.1"/>
</dbReference>
<dbReference type="EMBL" id="AFYH01125685">
    <property type="status" value="NOT_ANNOTATED_CDS"/>
    <property type="molecule type" value="Genomic_DNA"/>
</dbReference>
<dbReference type="GO" id="GO:0030154">
    <property type="term" value="P:cell differentiation"/>
    <property type="evidence" value="ECO:0007669"/>
    <property type="project" value="UniProtKB-KW"/>
</dbReference>
<dbReference type="InterPro" id="IPR041637">
    <property type="entry name" value="Caprin-1_dimer"/>
</dbReference>
<comment type="subcellular location">
    <subcellularLocation>
        <location evidence="1">Cytoplasm</location>
    </subcellularLocation>
</comment>